<dbReference type="GO" id="GO:0008234">
    <property type="term" value="F:cysteine-type peptidase activity"/>
    <property type="evidence" value="ECO:0007669"/>
    <property type="project" value="InterPro"/>
</dbReference>
<dbReference type="OrthoDB" id="413122at2759"/>
<name>A0A8S4AKM9_9TELE</name>
<dbReference type="Gene3D" id="3.40.395.10">
    <property type="entry name" value="Adenoviral Proteinase, Chain A"/>
    <property type="match status" value="1"/>
</dbReference>
<feature type="non-terminal residue" evidence="5">
    <location>
        <position position="1"/>
    </location>
</feature>
<dbReference type="AlphaFoldDB" id="A0A8S4AKM9"/>
<keyword evidence="6" id="KW-1185">Reference proteome</keyword>
<dbReference type="InterPro" id="IPR038765">
    <property type="entry name" value="Papain-like_cys_pep_sf"/>
</dbReference>
<dbReference type="Pfam" id="PF02902">
    <property type="entry name" value="Peptidase_C48"/>
    <property type="match status" value="1"/>
</dbReference>
<dbReference type="InterPro" id="IPR003653">
    <property type="entry name" value="Peptidase_C48_C"/>
</dbReference>
<accession>A0A8S4AKM9</accession>
<evidence type="ECO:0000256" key="2">
    <source>
        <dbReference type="ARBA" id="ARBA00022670"/>
    </source>
</evidence>
<dbReference type="EMBL" id="CAJRST010002592">
    <property type="protein sequence ID" value="CAG5867018.1"/>
    <property type="molecule type" value="Genomic_DNA"/>
</dbReference>
<proteinExistence type="inferred from homology"/>
<comment type="similarity">
    <text evidence="1">Belongs to the peptidase C48 family.</text>
</comment>
<reference evidence="5" key="1">
    <citation type="submission" date="2021-05" db="EMBL/GenBank/DDBJ databases">
        <authorList>
            <person name="Tigano A."/>
        </authorList>
    </citation>
    <scope>NUCLEOTIDE SEQUENCE</scope>
</reference>
<evidence type="ECO:0000313" key="6">
    <source>
        <dbReference type="Proteomes" id="UP000677803"/>
    </source>
</evidence>
<evidence type="ECO:0000256" key="1">
    <source>
        <dbReference type="ARBA" id="ARBA00005234"/>
    </source>
</evidence>
<feature type="domain" description="Ubiquitin-like protease family profile" evidence="4">
    <location>
        <begin position="61"/>
        <end position="138"/>
    </location>
</feature>
<dbReference type="GO" id="GO:0006508">
    <property type="term" value="P:proteolysis"/>
    <property type="evidence" value="ECO:0007669"/>
    <property type="project" value="UniProtKB-KW"/>
</dbReference>
<evidence type="ECO:0000259" key="4">
    <source>
        <dbReference type="Pfam" id="PF02902"/>
    </source>
</evidence>
<keyword evidence="3" id="KW-0378">Hydrolase</keyword>
<gene>
    <name evidence="5" type="ORF">MMEN_LOCUS3750</name>
</gene>
<sequence length="154" mass="17582">VIDAYLYLLLEKSQIPVERMDAVVASSIFHRGQYRAVLKLILRELSVIWNDGATRGSICRCPVNVGGHWLLVVVRSDHRNIVVIDPMGQEKAYERRLLRNWRNFLKAKKASQRNWTVISLPHLNQQDSSSCGVLILKVQGTQTQMFLNQSNGNL</sequence>
<dbReference type="SUPFAM" id="SSF54001">
    <property type="entry name" value="Cysteine proteinases"/>
    <property type="match status" value="1"/>
</dbReference>
<comment type="caution">
    <text evidence="5">The sequence shown here is derived from an EMBL/GenBank/DDBJ whole genome shotgun (WGS) entry which is preliminary data.</text>
</comment>
<organism evidence="5 6">
    <name type="scientific">Menidia menidia</name>
    <name type="common">Atlantic silverside</name>
    <dbReference type="NCBI Taxonomy" id="238744"/>
    <lineage>
        <taxon>Eukaryota</taxon>
        <taxon>Metazoa</taxon>
        <taxon>Chordata</taxon>
        <taxon>Craniata</taxon>
        <taxon>Vertebrata</taxon>
        <taxon>Euteleostomi</taxon>
        <taxon>Actinopterygii</taxon>
        <taxon>Neopterygii</taxon>
        <taxon>Teleostei</taxon>
        <taxon>Neoteleostei</taxon>
        <taxon>Acanthomorphata</taxon>
        <taxon>Ovalentaria</taxon>
        <taxon>Atherinomorphae</taxon>
        <taxon>Atheriniformes</taxon>
        <taxon>Atherinopsidae</taxon>
        <taxon>Menidiinae</taxon>
        <taxon>Menidia</taxon>
    </lineage>
</organism>
<keyword evidence="2" id="KW-0645">Protease</keyword>
<dbReference type="Proteomes" id="UP000677803">
    <property type="component" value="Unassembled WGS sequence"/>
</dbReference>
<evidence type="ECO:0000256" key="3">
    <source>
        <dbReference type="ARBA" id="ARBA00022801"/>
    </source>
</evidence>
<protein>
    <submittedName>
        <fullName evidence="5">(Atlantic silverside) hypothetical protein</fullName>
    </submittedName>
</protein>
<evidence type="ECO:0000313" key="5">
    <source>
        <dbReference type="EMBL" id="CAG5867018.1"/>
    </source>
</evidence>